<dbReference type="CDD" id="cd01381">
    <property type="entry name" value="MYSc_Myo7"/>
    <property type="match status" value="1"/>
</dbReference>
<evidence type="ECO:0000256" key="8">
    <source>
        <dbReference type="ARBA" id="ARBA00023123"/>
    </source>
</evidence>
<feature type="region of interest" description="Disordered" evidence="13">
    <location>
        <begin position="917"/>
        <end position="1043"/>
    </location>
</feature>
<evidence type="ECO:0000256" key="2">
    <source>
        <dbReference type="ARBA" id="ARBA00008314"/>
    </source>
</evidence>
<keyword evidence="19" id="KW-1185">Reference proteome</keyword>
<dbReference type="Gene3D" id="1.20.58.530">
    <property type="match status" value="1"/>
</dbReference>
<keyword evidence="5" id="KW-0677">Repeat</keyword>
<evidence type="ECO:0000259" key="15">
    <source>
        <dbReference type="PROSITE" id="PS50057"/>
    </source>
</evidence>
<keyword evidence="9 12" id="KW-0505">Motor protein</keyword>
<dbReference type="InterPro" id="IPR019748">
    <property type="entry name" value="FERM_central"/>
</dbReference>
<dbReference type="CDD" id="cd17092">
    <property type="entry name" value="FERM1_F1_Myosin-VII"/>
    <property type="match status" value="1"/>
</dbReference>
<evidence type="ECO:0000256" key="3">
    <source>
        <dbReference type="ARBA" id="ARBA00022443"/>
    </source>
</evidence>
<dbReference type="Gene3D" id="1.10.10.820">
    <property type="match status" value="1"/>
</dbReference>
<dbReference type="SUPFAM" id="SSF50044">
    <property type="entry name" value="SH3-domain"/>
    <property type="match status" value="1"/>
</dbReference>
<dbReference type="Gene3D" id="3.40.850.10">
    <property type="entry name" value="Kinesin motor domain"/>
    <property type="match status" value="1"/>
</dbReference>
<keyword evidence="7 12" id="KW-0067">ATP-binding</keyword>
<feature type="region of interest" description="Actin-binding" evidence="12">
    <location>
        <begin position="481"/>
        <end position="503"/>
    </location>
</feature>
<feature type="compositionally biased region" description="Polar residues" evidence="13">
    <location>
        <begin position="973"/>
        <end position="1007"/>
    </location>
</feature>
<proteinExistence type="inferred from homology"/>
<dbReference type="InterPro" id="IPR041793">
    <property type="entry name" value="MyoVII_FERM_C1"/>
</dbReference>
<feature type="domain" description="FERM" evidence="15">
    <location>
        <begin position="1162"/>
        <end position="1465"/>
    </location>
</feature>
<name>A0ABR3N7R7_9TELE</name>
<feature type="domain" description="MyTH4" evidence="16">
    <location>
        <begin position="845"/>
        <end position="1157"/>
    </location>
</feature>
<dbReference type="Gene3D" id="2.30.30.40">
    <property type="entry name" value="SH3 Domains"/>
    <property type="match status" value="1"/>
</dbReference>
<feature type="binding site" evidence="12">
    <location>
        <begin position="1"/>
        <end position="8"/>
    </location>
    <ligand>
        <name>ATP</name>
        <dbReference type="ChEBI" id="CHEBI:30616"/>
    </ligand>
</feature>
<dbReference type="Pfam" id="PF21998">
    <property type="entry name" value="FERM_C1_MyoVII"/>
    <property type="match status" value="1"/>
</dbReference>
<dbReference type="SUPFAM" id="SSF54236">
    <property type="entry name" value="Ubiquitin-like"/>
    <property type="match status" value="1"/>
</dbReference>
<dbReference type="PROSITE" id="PS50096">
    <property type="entry name" value="IQ"/>
    <property type="match status" value="4"/>
</dbReference>
<dbReference type="PROSITE" id="PS51016">
    <property type="entry name" value="MYTH4"/>
    <property type="match status" value="1"/>
</dbReference>
<dbReference type="Gene3D" id="1.25.40.530">
    <property type="entry name" value="MyTH4 domain"/>
    <property type="match status" value="1"/>
</dbReference>
<dbReference type="Pfam" id="PF00612">
    <property type="entry name" value="IQ"/>
    <property type="match status" value="4"/>
</dbReference>
<dbReference type="InterPro" id="IPR011993">
    <property type="entry name" value="PH-like_dom_sf"/>
</dbReference>
<dbReference type="PROSITE" id="PS50057">
    <property type="entry name" value="FERM_3"/>
    <property type="match status" value="1"/>
</dbReference>
<dbReference type="InterPro" id="IPR000048">
    <property type="entry name" value="IQ_motif_EF-hand-BS"/>
</dbReference>
<dbReference type="InterPro" id="IPR000857">
    <property type="entry name" value="MyTH4_dom"/>
</dbReference>
<dbReference type="Gene3D" id="2.30.29.30">
    <property type="entry name" value="Pleckstrin-homology domain (PH domain)/Phosphotyrosine-binding domain (PTB)"/>
    <property type="match status" value="1"/>
</dbReference>
<dbReference type="InterPro" id="IPR000299">
    <property type="entry name" value="FERM_domain"/>
</dbReference>
<dbReference type="PRINTS" id="PR00193">
    <property type="entry name" value="MYOSINHEAVY"/>
</dbReference>
<dbReference type="Gene3D" id="6.20.240.20">
    <property type="match status" value="1"/>
</dbReference>
<evidence type="ECO:0000259" key="16">
    <source>
        <dbReference type="PROSITE" id="PS51016"/>
    </source>
</evidence>
<dbReference type="Gene3D" id="1.20.5.190">
    <property type="match status" value="2"/>
</dbReference>
<comment type="subcellular location">
    <subcellularLocation>
        <location evidence="1">Cytoplasm</location>
    </subcellularLocation>
</comment>
<accession>A0ABR3N7R7</accession>
<protein>
    <submittedName>
        <fullName evidence="18">Uncharacterized protein</fullName>
    </submittedName>
</protein>
<evidence type="ECO:0000256" key="1">
    <source>
        <dbReference type="ARBA" id="ARBA00004496"/>
    </source>
</evidence>
<dbReference type="SMART" id="SM00139">
    <property type="entry name" value="MyTH4"/>
    <property type="match status" value="1"/>
</dbReference>
<dbReference type="InterPro" id="IPR014352">
    <property type="entry name" value="FERM/acyl-CoA-bd_prot_sf"/>
</dbReference>
<reference evidence="18 19" key="1">
    <citation type="submission" date="2023-09" db="EMBL/GenBank/DDBJ databases">
        <authorList>
            <person name="Wang M."/>
        </authorList>
    </citation>
    <scope>NUCLEOTIDE SEQUENCE [LARGE SCALE GENOMIC DNA]</scope>
    <source>
        <strain evidence="18">GT-2023</strain>
        <tissue evidence="18">Liver</tissue>
    </source>
</reference>
<evidence type="ECO:0000256" key="9">
    <source>
        <dbReference type="ARBA" id="ARBA00023175"/>
    </source>
</evidence>
<comment type="similarity">
    <text evidence="2 12">Belongs to the TRAFAC class myosin-kinesin ATPase superfamily. Myosin family.</text>
</comment>
<dbReference type="Gene3D" id="3.10.20.90">
    <property type="entry name" value="Phosphatidylinositol 3-kinase Catalytic Subunit, Chain A, domain 1"/>
    <property type="match status" value="1"/>
</dbReference>
<evidence type="ECO:0000256" key="4">
    <source>
        <dbReference type="ARBA" id="ARBA00022490"/>
    </source>
</evidence>
<dbReference type="InterPro" id="IPR051567">
    <property type="entry name" value="Unconventional_Myosin_ATPase"/>
</dbReference>
<dbReference type="SUPFAM" id="SSF47031">
    <property type="entry name" value="Second domain of FERM"/>
    <property type="match status" value="1"/>
</dbReference>
<evidence type="ECO:0000313" key="18">
    <source>
        <dbReference type="EMBL" id="KAL1272866.1"/>
    </source>
</evidence>
<evidence type="ECO:0000313" key="19">
    <source>
        <dbReference type="Proteomes" id="UP001558613"/>
    </source>
</evidence>
<dbReference type="InterPro" id="IPR038185">
    <property type="entry name" value="MyTH4_dom_sf"/>
</dbReference>
<dbReference type="CDD" id="cd13198">
    <property type="entry name" value="FERM_C1_MyoVII"/>
    <property type="match status" value="1"/>
</dbReference>
<dbReference type="InterPro" id="IPR029071">
    <property type="entry name" value="Ubiquitin-like_domsf"/>
</dbReference>
<keyword evidence="8 12" id="KW-0518">Myosin</keyword>
<dbReference type="CDD" id="cd23767">
    <property type="entry name" value="IQCD"/>
    <property type="match status" value="3"/>
</dbReference>
<dbReference type="InterPro" id="IPR001452">
    <property type="entry name" value="SH3_domain"/>
</dbReference>
<keyword evidence="3 11" id="KW-0728">SH3 domain</keyword>
<dbReference type="PROSITE" id="PS50002">
    <property type="entry name" value="SH3"/>
    <property type="match status" value="1"/>
</dbReference>
<dbReference type="Pfam" id="PF00063">
    <property type="entry name" value="Myosin_head"/>
    <property type="match status" value="1"/>
</dbReference>
<dbReference type="PANTHER" id="PTHR22692:SF24">
    <property type="entry name" value="MYOSIN VIIB"/>
    <property type="match status" value="1"/>
</dbReference>
<dbReference type="Proteomes" id="UP001558613">
    <property type="component" value="Unassembled WGS sequence"/>
</dbReference>
<dbReference type="InterPro" id="IPR036106">
    <property type="entry name" value="MYSc_Myo7"/>
</dbReference>
<evidence type="ECO:0000256" key="11">
    <source>
        <dbReference type="PROSITE-ProRule" id="PRU00192"/>
    </source>
</evidence>
<dbReference type="PROSITE" id="PS51456">
    <property type="entry name" value="MYOSIN_MOTOR"/>
    <property type="match status" value="1"/>
</dbReference>
<dbReference type="SMART" id="SM00295">
    <property type="entry name" value="B41"/>
    <property type="match status" value="1"/>
</dbReference>
<dbReference type="Gene3D" id="1.20.80.10">
    <property type="match status" value="1"/>
</dbReference>
<feature type="compositionally biased region" description="Polar residues" evidence="13">
    <location>
        <begin position="1026"/>
        <end position="1035"/>
    </location>
</feature>
<feature type="non-terminal residue" evidence="18">
    <location>
        <position position="1"/>
    </location>
</feature>
<dbReference type="InterPro" id="IPR027417">
    <property type="entry name" value="P-loop_NTPase"/>
</dbReference>
<sequence length="1614" mass="185002">GESGAGKTESTKLMLQFLAAVSGQRSWIEQQILEATPILEAFGNAKTVRNDNSSRFGKYIDIHFNKNGAIEGARIEQYLLEKSRVCRQASQERNYHIFYCMLMGMSPDQKKILSLGNAAEYSYLTMGQCTTCEGRDDVKEYASFRSAMKILTFTENDTWEINKLLAAILHLGNVDFEETVKNNLEGCDVLSSAHFKMSAQLLEVAPNALDVSLTQRSLMTNRESVTKPLTSAQALDGRDAFVKAIYGKLFVWIVEKINSAIYKPPTDDPKHIRLSIGLLDIFGFENFNNNSFEQLCINFANEQLQQFFVKHVFKIEQQEYTREDIIWNNIEFNDNQRTLDVLAVKPLNILALIDEESLFPKGTDATMLQKMNQVQGKGDIYLPPKNNHDTQFGIRHFAGVVYYDSKGFLEKNRDTLSTDVIQLMQTSSNKLLKMIFHTELSTTEPKSTSNHTIITPKNSLRQSAESKKRMLTLSGQFRQSLDSLMKTLTACQPFFIRCIKPNDFKKPMLFDRELCIRQLRYSGMMETIRIRKAGYPIRHTFQEFLERYRVLLNSSVCDPQTESAKKCCESICENVLTEEDWKIGKNKVFLKDFHDMVLELARDKALNEKALLIQRILRGYKFRKEFLRKRKAAVTIQKTWRGHKVRKLYRVVQLGFARLQAQVRSRQMAWEYKQKRRATVLLQSQLRGYLARKEWKRKRAAVILLQAYTRGTLARKAVNKMKRDAFLSLQERRAEERAALERQRKLDEILRQSREREAADQLSSITDQEMVDDIFGFLPSMVGGQEGQAPVGFEDLEGKRAVLEEVDLDDAPMMAIPEEDYDDLDEYSFSKFASMYFQGAATPTYIRQRLRQPLLYHEDENDVVASLTVWWMILRFMGDLPEPKALGVSRNGPAIAERSLLQDVASRQDRRLSHMVGLDQRMRNTRNSPNRKLSTLPEEAPRNRKSSTFTDILARNRKPVQDDGVPGRKLSSVPEQGQRNRKTSTFTDIMSRNRRTSTAPEGPQSNRKISRKPSAITEEGDDGSEVTKQPTVQTISEEDEMNADGLTLDRPMTSLEKLHIIVGYAIVRRDLRDEIYCQICKQLQENSNRGSFFRGWILLSICLGIFPPTERFIKYLQSFLRFGPVGYAPYCADRLRRTVANGVRAEPPSWLELQATKSKKPIVISVTMMDGRTISMPVDSATTSKEVCQMLSQKVKLQDTFGFSLYIAIYEKVWSLGSGREHVMDAISRCEQEVKRKGGQEQHAPWRLYFRKEIFAPWHDSSQDNVSTDIIYRQVIRGLKYGEYQCEKEDDTVLLAAKHFYVQFGSDMSMENTKTIVKECINSKLLEAKSEEKWVQMVNTAHAQGSLINSRTKPDKVKAEVVDYARQKWSMLFSKFFEVAKLSGPPLPKSKFIFAINSTGITFLDEREKTLLALSYPELTGVNTIRDRKCVCLLTLKGDFTLNAMIAADISDLVAMFLAGLIQRSQYAVTLQEVNRQDDRTFLSFKKAELICLIKDDEYPVSRGWLKGKNERTGDIGAVPADAILILPTLTKPTNEVLSLISLSPDQRKTIIDNSLKGTMTERVALYTLKDFSVEYFRQPIKDVNRQVISKNVAPERLWANSREPIRQPLLKRL</sequence>
<evidence type="ECO:0000256" key="7">
    <source>
        <dbReference type="ARBA" id="ARBA00022840"/>
    </source>
</evidence>
<dbReference type="SMART" id="SM00015">
    <property type="entry name" value="IQ"/>
    <property type="match status" value="4"/>
</dbReference>
<evidence type="ECO:0000259" key="17">
    <source>
        <dbReference type="PROSITE" id="PS51456"/>
    </source>
</evidence>
<dbReference type="Gene3D" id="1.20.120.720">
    <property type="entry name" value="Myosin VI head, motor domain, U50 subdomain"/>
    <property type="match status" value="1"/>
</dbReference>
<evidence type="ECO:0000256" key="10">
    <source>
        <dbReference type="ARBA" id="ARBA00023203"/>
    </source>
</evidence>
<dbReference type="InterPro" id="IPR036961">
    <property type="entry name" value="Kinesin_motor_dom_sf"/>
</dbReference>
<evidence type="ECO:0000259" key="14">
    <source>
        <dbReference type="PROSITE" id="PS50002"/>
    </source>
</evidence>
<dbReference type="Pfam" id="PF21989">
    <property type="entry name" value="RA_2"/>
    <property type="match status" value="1"/>
</dbReference>
<feature type="non-terminal residue" evidence="18">
    <location>
        <position position="1614"/>
    </location>
</feature>
<dbReference type="EMBL" id="JAYMGO010000006">
    <property type="protein sequence ID" value="KAL1272866.1"/>
    <property type="molecule type" value="Genomic_DNA"/>
</dbReference>
<dbReference type="InterPro" id="IPR001609">
    <property type="entry name" value="Myosin_head_motor_dom-like"/>
</dbReference>
<dbReference type="SUPFAM" id="SSF52540">
    <property type="entry name" value="P-loop containing nucleoside triphosphate hydrolases"/>
    <property type="match status" value="2"/>
</dbReference>
<dbReference type="SMART" id="SM00242">
    <property type="entry name" value="MYSc"/>
    <property type="match status" value="1"/>
</dbReference>
<comment type="caution">
    <text evidence="18">The sequence shown here is derived from an EMBL/GenBank/DDBJ whole genome shotgun (WGS) entry which is preliminary data.</text>
</comment>
<dbReference type="InterPro" id="IPR035963">
    <property type="entry name" value="FERM_2"/>
</dbReference>
<evidence type="ECO:0000256" key="6">
    <source>
        <dbReference type="ARBA" id="ARBA00022741"/>
    </source>
</evidence>
<organism evidence="18 19">
    <name type="scientific">Cirrhinus molitorella</name>
    <name type="common">mud carp</name>
    <dbReference type="NCBI Taxonomy" id="172907"/>
    <lineage>
        <taxon>Eukaryota</taxon>
        <taxon>Metazoa</taxon>
        <taxon>Chordata</taxon>
        <taxon>Craniata</taxon>
        <taxon>Vertebrata</taxon>
        <taxon>Euteleostomi</taxon>
        <taxon>Actinopterygii</taxon>
        <taxon>Neopterygii</taxon>
        <taxon>Teleostei</taxon>
        <taxon>Ostariophysi</taxon>
        <taxon>Cypriniformes</taxon>
        <taxon>Cyprinidae</taxon>
        <taxon>Labeoninae</taxon>
        <taxon>Labeonini</taxon>
        <taxon>Cirrhinus</taxon>
    </lineage>
</organism>
<dbReference type="Pfam" id="PF00784">
    <property type="entry name" value="MyTH4"/>
    <property type="match status" value="1"/>
</dbReference>
<evidence type="ECO:0000256" key="12">
    <source>
        <dbReference type="PROSITE-ProRule" id="PRU00782"/>
    </source>
</evidence>
<dbReference type="InterPro" id="IPR019749">
    <property type="entry name" value="Band_41_domain"/>
</dbReference>
<dbReference type="PANTHER" id="PTHR22692">
    <property type="entry name" value="MYOSIN VII, XV"/>
    <property type="match status" value="1"/>
</dbReference>
<gene>
    <name evidence="18" type="ORF">QQF64_028728</name>
</gene>
<dbReference type="InterPro" id="IPR036028">
    <property type="entry name" value="SH3-like_dom_sf"/>
</dbReference>
<keyword evidence="6 12" id="KW-0547">Nucleotide-binding</keyword>
<evidence type="ECO:0000256" key="5">
    <source>
        <dbReference type="ARBA" id="ARBA00022737"/>
    </source>
</evidence>
<feature type="domain" description="SH3" evidence="14">
    <location>
        <begin position="1463"/>
        <end position="1529"/>
    </location>
</feature>
<keyword evidence="4" id="KW-0963">Cytoplasm</keyword>
<keyword evidence="10 12" id="KW-0009">Actin-binding</keyword>
<feature type="domain" description="Myosin motor" evidence="17">
    <location>
        <begin position="1"/>
        <end position="603"/>
    </location>
</feature>
<evidence type="ECO:0000256" key="13">
    <source>
        <dbReference type="SAM" id="MobiDB-lite"/>
    </source>
</evidence>
<dbReference type="CDD" id="cd14473">
    <property type="entry name" value="FERM_B-lobe"/>
    <property type="match status" value="1"/>
</dbReference>